<gene>
    <name evidence="12" type="ORF">HANVADRAFT_62913</name>
</gene>
<keyword evidence="5" id="KW-0808">Transferase</keyword>
<evidence type="ECO:0000256" key="5">
    <source>
        <dbReference type="ARBA" id="ARBA00022679"/>
    </source>
</evidence>
<accession>A0A1B7TC92</accession>
<keyword evidence="4 11" id="KW-0328">Glycosyltransferase</keyword>
<dbReference type="EMBL" id="LXPE01000019">
    <property type="protein sequence ID" value="OBA26340.1"/>
    <property type="molecule type" value="Genomic_DNA"/>
</dbReference>
<feature type="transmembrane region" description="Helical" evidence="11">
    <location>
        <begin position="356"/>
        <end position="375"/>
    </location>
</feature>
<dbReference type="PANTHER" id="PTHR22760:SF3">
    <property type="entry name" value="GPI MANNOSYLTRANSFERASE 4"/>
    <property type="match status" value="1"/>
</dbReference>
<keyword evidence="7 11" id="KW-0256">Endoplasmic reticulum</keyword>
<dbReference type="PANTHER" id="PTHR22760">
    <property type="entry name" value="GLYCOSYLTRANSFERASE"/>
    <property type="match status" value="1"/>
</dbReference>
<dbReference type="Proteomes" id="UP000092321">
    <property type="component" value="Unassembled WGS sequence"/>
</dbReference>
<dbReference type="GO" id="GO:0000026">
    <property type="term" value="F:alpha-1,2-mannosyltransferase activity"/>
    <property type="evidence" value="ECO:0007669"/>
    <property type="project" value="TreeGrafter"/>
</dbReference>
<feature type="transmembrane region" description="Helical" evidence="11">
    <location>
        <begin position="72"/>
        <end position="92"/>
    </location>
</feature>
<evidence type="ECO:0000256" key="10">
    <source>
        <dbReference type="ARBA" id="ARBA00038466"/>
    </source>
</evidence>
<evidence type="ECO:0000256" key="8">
    <source>
        <dbReference type="ARBA" id="ARBA00022989"/>
    </source>
</evidence>
<name>A0A1B7TC92_9ASCO</name>
<sequence>MIYLKGSYKLLAILFIVNSALLLITNSYIHPDEQYQSLEPLIKYLNNDFIDNPNGSITWEYVLSEDGFNKPIRSISILYMYYGMILKFLLYLYSNLDKINILNIIYLLKLYNLTIFTTIFVKFNNLFNKNNSFNINKSILFMFTSYTLLTYQVRFFSNSIETLLLMLTLIFMQTENYLFMSVLIAFGIHNRITFVMWLLIPALKLVYKEVVVKKNYKNILVKIPISMMLTSYLIFKSDSSIYSIENKTFYTPLENILYNKNSENLSKHGSHSVFTHLLINIPVLIGPLLLIMIKYKHNLIKSKQSLPILSAISGIFFHSLIPHQEARFLIPAIPLLIVSCNYSSMNLKKTKLITNLIFFANIIFNIIMLILMGSLHQSGLLTLMKNKESLSLIEKYDIGYWHTLMPLHWPYYITLNETERSKLYINFVSDETDQITGFREFDTSLKKIDLENQKYNIYDFMGIGSDNLDHLLTQLKTENTINQMYLILPYSFIQNLSSFIQSYEIIEHNLYHLNLNDGIDTWPFGLYLIKITY</sequence>
<comment type="pathway">
    <text evidence="2">Glycolipid biosynthesis; glycosylphosphatidylinositol-anchor biosynthesis.</text>
</comment>
<evidence type="ECO:0000256" key="3">
    <source>
        <dbReference type="ARBA" id="ARBA00022502"/>
    </source>
</evidence>
<dbReference type="AlphaFoldDB" id="A0A1B7TC92"/>
<comment type="similarity">
    <text evidence="10">Belongs to the glycosyltransferase 22 family. PIGZ subfamily.</text>
</comment>
<comment type="subcellular location">
    <subcellularLocation>
        <location evidence="1 11">Endoplasmic reticulum membrane</location>
        <topology evidence="1 11">Multi-pass membrane protein</topology>
    </subcellularLocation>
</comment>
<feature type="transmembrane region" description="Helical" evidence="11">
    <location>
        <begin position="273"/>
        <end position="293"/>
    </location>
</feature>
<comment type="caution">
    <text evidence="12">The sequence shown here is derived from an EMBL/GenBank/DDBJ whole genome shotgun (WGS) entry which is preliminary data.</text>
</comment>
<evidence type="ECO:0000256" key="6">
    <source>
        <dbReference type="ARBA" id="ARBA00022692"/>
    </source>
</evidence>
<proteinExistence type="inferred from homology"/>
<evidence type="ECO:0000256" key="9">
    <source>
        <dbReference type="ARBA" id="ARBA00023136"/>
    </source>
</evidence>
<evidence type="ECO:0000256" key="1">
    <source>
        <dbReference type="ARBA" id="ARBA00004477"/>
    </source>
</evidence>
<evidence type="ECO:0000256" key="2">
    <source>
        <dbReference type="ARBA" id="ARBA00004687"/>
    </source>
</evidence>
<evidence type="ECO:0000256" key="7">
    <source>
        <dbReference type="ARBA" id="ARBA00022824"/>
    </source>
</evidence>
<feature type="transmembrane region" description="Helical" evidence="11">
    <location>
        <begin position="104"/>
        <end position="123"/>
    </location>
</feature>
<dbReference type="InterPro" id="IPR005599">
    <property type="entry name" value="GPI_mannosylTrfase"/>
</dbReference>
<evidence type="ECO:0000313" key="13">
    <source>
        <dbReference type="Proteomes" id="UP000092321"/>
    </source>
</evidence>
<keyword evidence="3" id="KW-0337">GPI-anchor biosynthesis</keyword>
<dbReference type="GO" id="GO:0006506">
    <property type="term" value="P:GPI anchor biosynthetic process"/>
    <property type="evidence" value="ECO:0007669"/>
    <property type="project" value="UniProtKB-KW"/>
</dbReference>
<keyword evidence="8 11" id="KW-1133">Transmembrane helix</keyword>
<dbReference type="Pfam" id="PF03901">
    <property type="entry name" value="Glyco_transf_22"/>
    <property type="match status" value="1"/>
</dbReference>
<evidence type="ECO:0000256" key="4">
    <source>
        <dbReference type="ARBA" id="ARBA00022676"/>
    </source>
</evidence>
<keyword evidence="9 11" id="KW-0472">Membrane</keyword>
<protein>
    <recommendedName>
        <fullName evidence="11">Mannosyltransferase</fullName>
        <ecNumber evidence="11">2.4.1.-</ecNumber>
    </recommendedName>
</protein>
<keyword evidence="6 11" id="KW-0812">Transmembrane</keyword>
<keyword evidence="13" id="KW-1185">Reference proteome</keyword>
<evidence type="ECO:0000313" key="12">
    <source>
        <dbReference type="EMBL" id="OBA26340.1"/>
    </source>
</evidence>
<feature type="transmembrane region" description="Helical" evidence="11">
    <location>
        <begin position="135"/>
        <end position="151"/>
    </location>
</feature>
<reference evidence="13" key="1">
    <citation type="journal article" date="2016" name="Proc. Natl. Acad. Sci. U.S.A.">
        <title>Comparative genomics of biotechnologically important yeasts.</title>
        <authorList>
            <person name="Riley R."/>
            <person name="Haridas S."/>
            <person name="Wolfe K.H."/>
            <person name="Lopes M.R."/>
            <person name="Hittinger C.T."/>
            <person name="Goeker M."/>
            <person name="Salamov A.A."/>
            <person name="Wisecaver J.H."/>
            <person name="Long T.M."/>
            <person name="Calvey C.H."/>
            <person name="Aerts A.L."/>
            <person name="Barry K.W."/>
            <person name="Choi C."/>
            <person name="Clum A."/>
            <person name="Coughlan A.Y."/>
            <person name="Deshpande S."/>
            <person name="Douglass A.P."/>
            <person name="Hanson S.J."/>
            <person name="Klenk H.-P."/>
            <person name="LaButti K.M."/>
            <person name="Lapidus A."/>
            <person name="Lindquist E.A."/>
            <person name="Lipzen A.M."/>
            <person name="Meier-Kolthoff J.P."/>
            <person name="Ohm R.A."/>
            <person name="Otillar R.P."/>
            <person name="Pangilinan J.L."/>
            <person name="Peng Y."/>
            <person name="Rokas A."/>
            <person name="Rosa C.A."/>
            <person name="Scheuner C."/>
            <person name="Sibirny A.A."/>
            <person name="Slot J.C."/>
            <person name="Stielow J.B."/>
            <person name="Sun H."/>
            <person name="Kurtzman C.P."/>
            <person name="Blackwell M."/>
            <person name="Grigoriev I.V."/>
            <person name="Jeffries T.W."/>
        </authorList>
    </citation>
    <scope>NUCLEOTIDE SEQUENCE [LARGE SCALE GENOMIC DNA]</scope>
    <source>
        <strain evidence="13">NRRL Y-1626</strain>
    </source>
</reference>
<organism evidence="12 13">
    <name type="scientific">Hanseniaspora valbyensis NRRL Y-1626</name>
    <dbReference type="NCBI Taxonomy" id="766949"/>
    <lineage>
        <taxon>Eukaryota</taxon>
        <taxon>Fungi</taxon>
        <taxon>Dikarya</taxon>
        <taxon>Ascomycota</taxon>
        <taxon>Saccharomycotina</taxon>
        <taxon>Saccharomycetes</taxon>
        <taxon>Saccharomycodales</taxon>
        <taxon>Saccharomycodaceae</taxon>
        <taxon>Hanseniaspora</taxon>
    </lineage>
</organism>
<dbReference type="GO" id="GO:0005789">
    <property type="term" value="C:endoplasmic reticulum membrane"/>
    <property type="evidence" value="ECO:0007669"/>
    <property type="project" value="UniProtKB-SubCell"/>
</dbReference>
<feature type="transmembrane region" description="Helical" evidence="11">
    <location>
        <begin position="7"/>
        <end position="29"/>
    </location>
</feature>
<dbReference type="EC" id="2.4.1.-" evidence="11"/>
<dbReference type="OrthoDB" id="3973071at2759"/>
<evidence type="ECO:0000256" key="11">
    <source>
        <dbReference type="RuleBase" id="RU363075"/>
    </source>
</evidence>